<evidence type="ECO:0000256" key="1">
    <source>
        <dbReference type="SAM" id="MobiDB-lite"/>
    </source>
</evidence>
<gene>
    <name evidence="2" type="ORF">TVY486_0706840</name>
</gene>
<reference evidence="2" key="1">
    <citation type="journal article" date="2012" name="Proc. Natl. Acad. Sci. U.S.A.">
        <title>Antigenic diversity is generated by distinct evolutionary mechanisms in African trypanosome species.</title>
        <authorList>
            <person name="Jackson A.P."/>
            <person name="Berry A."/>
            <person name="Aslett M."/>
            <person name="Allison H.C."/>
            <person name="Burton P."/>
            <person name="Vavrova-Anderson J."/>
            <person name="Brown R."/>
            <person name="Browne H."/>
            <person name="Corton N."/>
            <person name="Hauser H."/>
            <person name="Gamble J."/>
            <person name="Gilderthorp R."/>
            <person name="Marcello L."/>
            <person name="McQuillan J."/>
            <person name="Otto T.D."/>
            <person name="Quail M.A."/>
            <person name="Sanders M.J."/>
            <person name="van Tonder A."/>
            <person name="Ginger M.L."/>
            <person name="Field M.C."/>
            <person name="Barry J.D."/>
            <person name="Hertz-Fowler C."/>
            <person name="Berriman M."/>
        </authorList>
    </citation>
    <scope>NUCLEOTIDE SEQUENCE</scope>
    <source>
        <strain evidence="2">Y486</strain>
    </source>
</reference>
<accession>G0TZH1</accession>
<protein>
    <submittedName>
        <fullName evidence="2">Uncharacterized protein</fullName>
    </submittedName>
</protein>
<dbReference type="AlphaFoldDB" id="G0TZH1"/>
<feature type="region of interest" description="Disordered" evidence="1">
    <location>
        <begin position="324"/>
        <end position="386"/>
    </location>
</feature>
<dbReference type="VEuPathDB" id="TriTrypDB:TvY486_0706840"/>
<feature type="region of interest" description="Disordered" evidence="1">
    <location>
        <begin position="770"/>
        <end position="789"/>
    </location>
</feature>
<proteinExistence type="predicted"/>
<feature type="region of interest" description="Disordered" evidence="1">
    <location>
        <begin position="149"/>
        <end position="174"/>
    </location>
</feature>
<dbReference type="EMBL" id="HE573023">
    <property type="protein sequence ID" value="CCC49375.1"/>
    <property type="molecule type" value="Genomic_DNA"/>
</dbReference>
<feature type="region of interest" description="Disordered" evidence="1">
    <location>
        <begin position="225"/>
        <end position="255"/>
    </location>
</feature>
<feature type="region of interest" description="Disordered" evidence="1">
    <location>
        <begin position="616"/>
        <end position="635"/>
    </location>
</feature>
<sequence>MANSCNSSVIFQVCSEGGGAIEEMSKVSASNLLDQSTGDEFHTCLSAGPPAQQLERSDMRNDTSYISMDHTLDERRMVDNAILNGTFGPPTLTASMMSSRPSHRALPAVVDVDDGSSHGEQNTVDECQAASTHNVTEPEQVQQSGDFVPRCEVGGTAHPASNSMASDSRSPEEGAAPPLVVLTAVSHSAADDRLVDDKKGGVSFFCGRKSKGGFFRRLKKFFGRGKRKENSTSASPNVLRGTGATSDGGVPSSQIQRDMANNDHLKEQPEMNTDGKQEGCLDSAGTHCNKADFPSELIEDERLVHDCSGAHNEANGLLSIEKLDNSNMSVNDEGPNGQSVKEREDESVCGVQLDDLGPLNREDGGSTVVSSKTDREPNSTTQTQSSQYLLKGLRVVPTSFKVDEEDPLSEYLFPSGNGVCDVARCVSALAAYDAHSQGSGSGDDSCYNEGTSPCGDEQSCSTSRNLLDGAAESSSDESSIGARIRARNVASIRGLGDARQYFSGTESCGRAQRCTGLGPFGGSVGTAWSQVSIRSCSSAAYPEAYAQHGDKKGGRVIRGKRTTYEEIMLYSRTRGAKRAVRGFKRKNNRRLGGASGRGWDADGSCVDTLDDVPSITAGDASRNRGGGGACPQPSSLAHGSYAQLAIKRREFIEKTIECRGRNRKSHGGAIDHFWHTTGHGACRGISSTGGMFVDKHSALQAMRVVRGHGPLGLPTRTFGPRQVRLVVRLLDGKCASPSPSVWRFPWNAFKKYFYDADVSLACIQDQSPLNGRDASVEEHKSEATPETSHLAAPLRPSCTACKLKNEDMLLHMFLCTGCDSQSVVRGSRDVLYEAPVPLSNNV</sequence>
<feature type="compositionally biased region" description="Polar residues" evidence="1">
    <location>
        <begin position="159"/>
        <end position="168"/>
    </location>
</feature>
<organism evidence="2">
    <name type="scientific">Trypanosoma vivax (strain Y486)</name>
    <dbReference type="NCBI Taxonomy" id="1055687"/>
    <lineage>
        <taxon>Eukaryota</taxon>
        <taxon>Discoba</taxon>
        <taxon>Euglenozoa</taxon>
        <taxon>Kinetoplastea</taxon>
        <taxon>Metakinetoplastina</taxon>
        <taxon>Trypanosomatida</taxon>
        <taxon>Trypanosomatidae</taxon>
        <taxon>Trypanosoma</taxon>
        <taxon>Duttonella</taxon>
    </lineage>
</organism>
<feature type="compositionally biased region" description="Basic and acidic residues" evidence="1">
    <location>
        <begin position="774"/>
        <end position="783"/>
    </location>
</feature>
<evidence type="ECO:0000313" key="2">
    <source>
        <dbReference type="EMBL" id="CCC49375.1"/>
    </source>
</evidence>
<name>G0TZH1_TRYVY</name>